<dbReference type="InterPro" id="IPR016169">
    <property type="entry name" value="FAD-bd_PCMH_sub2"/>
</dbReference>
<dbReference type="Gene3D" id="3.30.465.10">
    <property type="match status" value="1"/>
</dbReference>
<sequence length="617" mass="68314">MKYHARSCLMLIGLSFISCESTKDYTSYKRIPLCTPSDDIRYPKTNNEVIDIVKEAITRGVTVKPFGSRHSQTDIICTEGIPVDLRGIRHFYMHDDGITATFGSGVNLRDATEFLRKHGRGLRTTPAYGNITIGGAIGTGAHGSTIKFNASISSQVVGLTIVDGMGNVREISDPDDLKAFRVNLGLLGIVVDVTLYTVPLYKTRAHNYVVPDEALTNGVGINWAKSTDQIAFYWFPSFHEVVVANWTIVDVNTPGNARTNDHVPSSYASFNALSAVGKEIIFGLTSSTCAVANALGYTILHAVEYYLQLSLLIQTPNFAPIYTEDEFTVKNPAVGYYDLMFAPICYDDERGPLKAACVWAHGDNAITILDNEFALDLADLPNFIRDVKDVISKTPTAFPLQGILMRFSDKSDIYMSTAYGRQTVHFEFYLWNRNDPYTDPSASLAGYQTILQILTRKYKARSHWGKSGLVHHNSESLDLKLDGEARRGFVAAMTKFDPNEVFINNFGRRMKRKGTKVDIDPLTVHCALLDNCICSKDTDCGYDQTCTTLPGYTYPVCKTKNEVKEFTMDTSAFPPALGIFGFFLNNIHTLANAALSKCSLDDLLGGVFGILEKLGRY</sequence>
<comment type="subcellular location">
    <subcellularLocation>
        <location evidence="1">Peroxisome</location>
    </subcellularLocation>
</comment>
<comment type="caution">
    <text evidence="7">The sequence shown here is derived from an EMBL/GenBank/DDBJ whole genome shotgun (WGS) entry which is preliminary data.</text>
</comment>
<dbReference type="InterPro" id="IPR016166">
    <property type="entry name" value="FAD-bd_PCMH"/>
</dbReference>
<dbReference type="SUPFAM" id="SSF56176">
    <property type="entry name" value="FAD-binding/transporter-associated domain-like"/>
    <property type="match status" value="1"/>
</dbReference>
<dbReference type="Pfam" id="PF01565">
    <property type="entry name" value="FAD_binding_4"/>
    <property type="match status" value="1"/>
</dbReference>
<keyword evidence="3" id="KW-0560">Oxidoreductase</keyword>
<evidence type="ECO:0000256" key="2">
    <source>
        <dbReference type="ARBA" id="ARBA00011738"/>
    </source>
</evidence>
<dbReference type="Gene3D" id="3.30.43.10">
    <property type="entry name" value="Uridine Diphospho-n-acetylenolpyruvylglucosamine Reductase, domain 2"/>
    <property type="match status" value="1"/>
</dbReference>
<dbReference type="OrthoDB" id="415825at2759"/>
<keyword evidence="4" id="KW-0576">Peroxisome</keyword>
<feature type="chain" id="PRO_5040449051" evidence="5">
    <location>
        <begin position="20"/>
        <end position="617"/>
    </location>
</feature>
<evidence type="ECO:0000313" key="8">
    <source>
        <dbReference type="Proteomes" id="UP001151699"/>
    </source>
</evidence>
<organism evidence="7 8">
    <name type="scientific">Pseudolycoriella hygida</name>
    <dbReference type="NCBI Taxonomy" id="35572"/>
    <lineage>
        <taxon>Eukaryota</taxon>
        <taxon>Metazoa</taxon>
        <taxon>Ecdysozoa</taxon>
        <taxon>Arthropoda</taxon>
        <taxon>Hexapoda</taxon>
        <taxon>Insecta</taxon>
        <taxon>Pterygota</taxon>
        <taxon>Neoptera</taxon>
        <taxon>Endopterygota</taxon>
        <taxon>Diptera</taxon>
        <taxon>Nematocera</taxon>
        <taxon>Sciaroidea</taxon>
        <taxon>Sciaridae</taxon>
        <taxon>Pseudolycoriella</taxon>
    </lineage>
</organism>
<dbReference type="GO" id="GO:0005777">
    <property type="term" value="C:peroxisome"/>
    <property type="evidence" value="ECO:0007669"/>
    <property type="project" value="UniProtKB-SubCell"/>
</dbReference>
<feature type="signal peptide" evidence="5">
    <location>
        <begin position="1"/>
        <end position="19"/>
    </location>
</feature>
<feature type="domain" description="FAD-binding PCMH-type" evidence="6">
    <location>
        <begin position="32"/>
        <end position="200"/>
    </location>
</feature>
<dbReference type="PROSITE" id="PS51257">
    <property type="entry name" value="PROKAR_LIPOPROTEIN"/>
    <property type="match status" value="1"/>
</dbReference>
<proteinExistence type="predicted"/>
<dbReference type="PANTHER" id="PTHR43762">
    <property type="entry name" value="L-GULONOLACTONE OXIDASE"/>
    <property type="match status" value="1"/>
</dbReference>
<accession>A0A9Q0S5C6</accession>
<evidence type="ECO:0000259" key="6">
    <source>
        <dbReference type="PROSITE" id="PS51387"/>
    </source>
</evidence>
<keyword evidence="8" id="KW-1185">Reference proteome</keyword>
<dbReference type="PROSITE" id="PS51387">
    <property type="entry name" value="FAD_PCMH"/>
    <property type="match status" value="1"/>
</dbReference>
<dbReference type="InterPro" id="IPR006094">
    <property type="entry name" value="Oxid_FAD_bind_N"/>
</dbReference>
<evidence type="ECO:0000256" key="3">
    <source>
        <dbReference type="ARBA" id="ARBA00023002"/>
    </source>
</evidence>
<comment type="subunit">
    <text evidence="2">Homodimer.</text>
</comment>
<dbReference type="InterPro" id="IPR016167">
    <property type="entry name" value="FAD-bd_PCMH_sub1"/>
</dbReference>
<evidence type="ECO:0000256" key="1">
    <source>
        <dbReference type="ARBA" id="ARBA00004275"/>
    </source>
</evidence>
<dbReference type="Proteomes" id="UP001151699">
    <property type="component" value="Chromosome B"/>
</dbReference>
<reference evidence="7" key="1">
    <citation type="submission" date="2022-07" db="EMBL/GenBank/DDBJ databases">
        <authorList>
            <person name="Trinca V."/>
            <person name="Uliana J.V.C."/>
            <person name="Torres T.T."/>
            <person name="Ward R.J."/>
            <person name="Monesi N."/>
        </authorList>
    </citation>
    <scope>NUCLEOTIDE SEQUENCE</scope>
    <source>
        <strain evidence="7">HSMRA1968</strain>
        <tissue evidence="7">Whole embryos</tissue>
    </source>
</reference>
<dbReference type="Pfam" id="PF04030">
    <property type="entry name" value="ALO"/>
    <property type="match status" value="1"/>
</dbReference>
<dbReference type="PANTHER" id="PTHR43762:SF1">
    <property type="entry name" value="D-ARABINONO-1,4-LACTONE OXIDASE"/>
    <property type="match status" value="1"/>
</dbReference>
<evidence type="ECO:0000313" key="7">
    <source>
        <dbReference type="EMBL" id="KAJ6643890.1"/>
    </source>
</evidence>
<dbReference type="GO" id="GO:0071949">
    <property type="term" value="F:FAD binding"/>
    <property type="evidence" value="ECO:0007669"/>
    <property type="project" value="InterPro"/>
</dbReference>
<keyword evidence="5" id="KW-0732">Signal</keyword>
<dbReference type="InterPro" id="IPR036318">
    <property type="entry name" value="FAD-bd_PCMH-like_sf"/>
</dbReference>
<dbReference type="GO" id="GO:0003885">
    <property type="term" value="F:D-arabinono-1,4-lactone oxidase activity"/>
    <property type="evidence" value="ECO:0007669"/>
    <property type="project" value="InterPro"/>
</dbReference>
<protein>
    <submittedName>
        <fullName evidence="7">L-gulonolactone oxidase 5</fullName>
    </submittedName>
</protein>
<evidence type="ECO:0000256" key="4">
    <source>
        <dbReference type="ARBA" id="ARBA00023140"/>
    </source>
</evidence>
<evidence type="ECO:0000256" key="5">
    <source>
        <dbReference type="SAM" id="SignalP"/>
    </source>
</evidence>
<gene>
    <name evidence="7" type="primary">GULLO5_1</name>
    <name evidence="7" type="ORF">Bhyg_08855</name>
</gene>
<dbReference type="Gene3D" id="3.30.70.2520">
    <property type="match status" value="1"/>
</dbReference>
<dbReference type="AlphaFoldDB" id="A0A9Q0S5C6"/>
<dbReference type="EMBL" id="WJQU01000002">
    <property type="protein sequence ID" value="KAJ6643890.1"/>
    <property type="molecule type" value="Genomic_DNA"/>
</dbReference>
<dbReference type="GO" id="GO:0016020">
    <property type="term" value="C:membrane"/>
    <property type="evidence" value="ECO:0007669"/>
    <property type="project" value="InterPro"/>
</dbReference>
<dbReference type="InterPro" id="IPR007173">
    <property type="entry name" value="ALO_C"/>
</dbReference>
<name>A0A9Q0S5C6_9DIPT</name>
<dbReference type="InterPro" id="IPR010031">
    <property type="entry name" value="FAD_lactone_oxidase-like"/>
</dbReference>